<organism evidence="1 2">
    <name type="scientific">Brucella thiophenivorans</name>
    <dbReference type="NCBI Taxonomy" id="571255"/>
    <lineage>
        <taxon>Bacteria</taxon>
        <taxon>Pseudomonadati</taxon>
        <taxon>Pseudomonadota</taxon>
        <taxon>Alphaproteobacteria</taxon>
        <taxon>Hyphomicrobiales</taxon>
        <taxon>Brucellaceae</taxon>
        <taxon>Brucella/Ochrobactrum group</taxon>
        <taxon>Brucella</taxon>
    </lineage>
</organism>
<reference evidence="1 2" key="1">
    <citation type="submission" date="2017-07" db="EMBL/GenBank/DDBJ databases">
        <title>Phylogenetic study on the rhizospheric bacterium Ochrobactrum sp. A44.</title>
        <authorList>
            <person name="Krzyzanowska D.M."/>
            <person name="Ossowicki A."/>
            <person name="Rajewska M."/>
            <person name="Maciag T."/>
            <person name="Kaczynski Z."/>
            <person name="Czerwicka M."/>
            <person name="Jafra S."/>
        </authorList>
    </citation>
    <scope>NUCLEOTIDE SEQUENCE [LARGE SCALE GENOMIC DNA]</scope>
    <source>
        <strain evidence="1 2">DSM 7216</strain>
    </source>
</reference>
<sequence>MDEASLRPCRAKPGSLLSRQKNALVANPVIAIPDLGPLFLMTYGAIF</sequence>
<dbReference type="Proteomes" id="UP000215590">
    <property type="component" value="Unassembled WGS sequence"/>
</dbReference>
<gene>
    <name evidence="1" type="ORF">CEV31_0909</name>
</gene>
<comment type="caution">
    <text evidence="1">The sequence shown here is derived from an EMBL/GenBank/DDBJ whole genome shotgun (WGS) entry which is preliminary data.</text>
</comment>
<keyword evidence="2" id="KW-1185">Reference proteome</keyword>
<dbReference type="EMBL" id="NNRJ01000014">
    <property type="protein sequence ID" value="OYR20627.1"/>
    <property type="molecule type" value="Genomic_DNA"/>
</dbReference>
<accession>A0A256G0K0</accession>
<proteinExistence type="predicted"/>
<protein>
    <submittedName>
        <fullName evidence="1">Uncharacterized protein</fullName>
    </submittedName>
</protein>
<evidence type="ECO:0000313" key="2">
    <source>
        <dbReference type="Proteomes" id="UP000215590"/>
    </source>
</evidence>
<evidence type="ECO:0000313" key="1">
    <source>
        <dbReference type="EMBL" id="OYR20627.1"/>
    </source>
</evidence>
<name>A0A256G0K0_9HYPH</name>
<dbReference type="AlphaFoldDB" id="A0A256G0K0"/>